<dbReference type="GO" id="GO:0017119">
    <property type="term" value="C:Golgi transport complex"/>
    <property type="evidence" value="ECO:0007669"/>
    <property type="project" value="TreeGrafter"/>
</dbReference>
<dbReference type="InterPro" id="IPR024603">
    <property type="entry name" value="COG_complex_COG2_C"/>
</dbReference>
<dbReference type="GO" id="GO:0006891">
    <property type="term" value="P:intra-Golgi vesicle-mediated transport"/>
    <property type="evidence" value="ECO:0007669"/>
    <property type="project" value="TreeGrafter"/>
</dbReference>
<keyword evidence="7" id="KW-0472">Membrane</keyword>
<dbReference type="STRING" id="6573.A0A210R646"/>
<evidence type="ECO:0000259" key="11">
    <source>
        <dbReference type="Pfam" id="PF12022"/>
    </source>
</evidence>
<dbReference type="Proteomes" id="UP000242188">
    <property type="component" value="Unassembled WGS sequence"/>
</dbReference>
<evidence type="ECO:0000256" key="2">
    <source>
        <dbReference type="ARBA" id="ARBA00007603"/>
    </source>
</evidence>
<comment type="caution">
    <text evidence="12">The sequence shown here is derived from an EMBL/GenBank/DDBJ whole genome shotgun (WGS) entry which is preliminary data.</text>
</comment>
<dbReference type="PANTHER" id="PTHR12961:SF0">
    <property type="entry name" value="CONSERVED OLIGOMERIC GOLGI COMPLEX SUBUNIT 2"/>
    <property type="match status" value="1"/>
</dbReference>
<evidence type="ECO:0000256" key="6">
    <source>
        <dbReference type="ARBA" id="ARBA00023034"/>
    </source>
</evidence>
<dbReference type="EMBL" id="NEDP02000201">
    <property type="protein sequence ID" value="OWF56425.1"/>
    <property type="molecule type" value="Genomic_DNA"/>
</dbReference>
<evidence type="ECO:0000256" key="4">
    <source>
        <dbReference type="ARBA" id="ARBA00022448"/>
    </source>
</evidence>
<dbReference type="InterPro" id="IPR024602">
    <property type="entry name" value="COG_su2_N"/>
</dbReference>
<accession>A0A210R646</accession>
<keyword evidence="6" id="KW-0333">Golgi apparatus</keyword>
<evidence type="ECO:0000313" key="13">
    <source>
        <dbReference type="Proteomes" id="UP000242188"/>
    </source>
</evidence>
<organism evidence="12 13">
    <name type="scientific">Mizuhopecten yessoensis</name>
    <name type="common">Japanese scallop</name>
    <name type="synonym">Patinopecten yessoensis</name>
    <dbReference type="NCBI Taxonomy" id="6573"/>
    <lineage>
        <taxon>Eukaryota</taxon>
        <taxon>Metazoa</taxon>
        <taxon>Spiralia</taxon>
        <taxon>Lophotrochozoa</taxon>
        <taxon>Mollusca</taxon>
        <taxon>Bivalvia</taxon>
        <taxon>Autobranchia</taxon>
        <taxon>Pteriomorphia</taxon>
        <taxon>Pectinida</taxon>
        <taxon>Pectinoidea</taxon>
        <taxon>Pectinidae</taxon>
        <taxon>Mizuhopecten</taxon>
    </lineage>
</organism>
<feature type="coiled-coil region" evidence="9">
    <location>
        <begin position="111"/>
        <end position="138"/>
    </location>
</feature>
<keyword evidence="5" id="KW-0653">Protein transport</keyword>
<evidence type="ECO:0000256" key="5">
    <source>
        <dbReference type="ARBA" id="ARBA00022927"/>
    </source>
</evidence>
<sequence length="745" mass="84324">MTGPGEPAKYLPLPSGPASLCFDNDMFMKDSFDVDTFVMECRRRVPLETLRDDLSTYLKILRSAMIELINKDYADFVNLSSNLVGMDKAIGNLTTPLCELKDQVMTVKIAMDQAISAVEQKLKQREQIRQKKACLQRLMNIVQSVEKIERLLGIHSGEGGEIIQAQLNGPLIERVANEFNKLQFYVIKSTGLPLVERIRPRISNITSTLQISLEGHFLEGLDTGNTEILQQCLRTYALIDKIQDVENLFRKEKVRPYMEEVINEQNVKSTGGRPGLKGMFQQILDFVPQHCGILREVTTGGRMGAMESVRGYDFMVNAVWPEVVSNIEARTPSIFAPGNPNTFHDKFLVSMKFLDDFEALCGSQASVRRLREHPSYHIFINKWSLPVYYQIRFQEMAGSLETSLCTAFNNSADQDLFHLNVTLTLWRCVSRCWGEDVYLAPICHKLWKLSLQLISRYSTWLDECYKQEIEKRSLEAENQKMNTSVSMPNLTHTDRNNGAMDTSGTTGEGQITPATPPVTLGQILCLLSDVEKFSQQISSLFDETIKPKITAAGFEDTDNLKGSIQECSASLMSKLPRYREFIVEEISCQCSINLKQVNDVPRLYRRTNREVPVKPSTYIGNAFKPVSLFVQEHGNILGEKQKQEIFQEIFTRLAEQYFSVTSDVLLSVKKMEDSLKRLKRVRGTDKGAGSQGLTDDDKIRQQIILDIDSYGQQITGYGVQKEGLESYKKLQQLSAEAKSAMTTAQ</sequence>
<dbReference type="InterPro" id="IPR009316">
    <property type="entry name" value="COG2"/>
</dbReference>
<feature type="domain" description="Conserved oligomeric Golgi complex subunit 2 N-terminal" evidence="10">
    <location>
        <begin position="20"/>
        <end position="93"/>
    </location>
</feature>
<evidence type="ECO:0000256" key="9">
    <source>
        <dbReference type="SAM" id="Coils"/>
    </source>
</evidence>
<reference evidence="12 13" key="1">
    <citation type="journal article" date="2017" name="Nat. Ecol. Evol.">
        <title>Scallop genome provides insights into evolution of bilaterian karyotype and development.</title>
        <authorList>
            <person name="Wang S."/>
            <person name="Zhang J."/>
            <person name="Jiao W."/>
            <person name="Li J."/>
            <person name="Xun X."/>
            <person name="Sun Y."/>
            <person name="Guo X."/>
            <person name="Huan P."/>
            <person name="Dong B."/>
            <person name="Zhang L."/>
            <person name="Hu X."/>
            <person name="Sun X."/>
            <person name="Wang J."/>
            <person name="Zhao C."/>
            <person name="Wang Y."/>
            <person name="Wang D."/>
            <person name="Huang X."/>
            <person name="Wang R."/>
            <person name="Lv J."/>
            <person name="Li Y."/>
            <person name="Zhang Z."/>
            <person name="Liu B."/>
            <person name="Lu W."/>
            <person name="Hui Y."/>
            <person name="Liang J."/>
            <person name="Zhou Z."/>
            <person name="Hou R."/>
            <person name="Li X."/>
            <person name="Liu Y."/>
            <person name="Li H."/>
            <person name="Ning X."/>
            <person name="Lin Y."/>
            <person name="Zhao L."/>
            <person name="Xing Q."/>
            <person name="Dou J."/>
            <person name="Li Y."/>
            <person name="Mao J."/>
            <person name="Guo H."/>
            <person name="Dou H."/>
            <person name="Li T."/>
            <person name="Mu C."/>
            <person name="Jiang W."/>
            <person name="Fu Q."/>
            <person name="Fu X."/>
            <person name="Miao Y."/>
            <person name="Liu J."/>
            <person name="Yu Q."/>
            <person name="Li R."/>
            <person name="Liao H."/>
            <person name="Li X."/>
            <person name="Kong Y."/>
            <person name="Jiang Z."/>
            <person name="Chourrout D."/>
            <person name="Li R."/>
            <person name="Bao Z."/>
        </authorList>
    </citation>
    <scope>NUCLEOTIDE SEQUENCE [LARGE SCALE GENOMIC DNA]</scope>
    <source>
        <strain evidence="12 13">PY_sf001</strain>
    </source>
</reference>
<evidence type="ECO:0000256" key="3">
    <source>
        <dbReference type="ARBA" id="ARBA00020977"/>
    </source>
</evidence>
<comment type="subcellular location">
    <subcellularLocation>
        <location evidence="1">Golgi apparatus membrane</location>
        <topology evidence="1">Peripheral membrane protein</topology>
    </subcellularLocation>
</comment>
<comment type="similarity">
    <text evidence="2">Belongs to the COG2 family.</text>
</comment>
<dbReference type="OrthoDB" id="332281at2759"/>
<evidence type="ECO:0000256" key="1">
    <source>
        <dbReference type="ARBA" id="ARBA00004395"/>
    </source>
</evidence>
<gene>
    <name evidence="12" type="ORF">KP79_PYT09586</name>
</gene>
<name>A0A210R646_MIZYE</name>
<dbReference type="AlphaFoldDB" id="A0A210R646"/>
<dbReference type="Pfam" id="PF06148">
    <property type="entry name" value="COG2_N"/>
    <property type="match status" value="1"/>
</dbReference>
<dbReference type="GO" id="GO:0007030">
    <property type="term" value="P:Golgi organization"/>
    <property type="evidence" value="ECO:0007669"/>
    <property type="project" value="InterPro"/>
</dbReference>
<evidence type="ECO:0000313" key="12">
    <source>
        <dbReference type="EMBL" id="OWF56425.1"/>
    </source>
</evidence>
<feature type="domain" description="COG complex component COG2 C-terminal" evidence="11">
    <location>
        <begin position="381"/>
        <end position="707"/>
    </location>
</feature>
<dbReference type="GO" id="GO:0000139">
    <property type="term" value="C:Golgi membrane"/>
    <property type="evidence" value="ECO:0007669"/>
    <property type="project" value="UniProtKB-SubCell"/>
</dbReference>
<dbReference type="PANTHER" id="PTHR12961">
    <property type="entry name" value="CONSERVED OLIGOMERIC GOLGI COMPLEX COMPONENT 2"/>
    <property type="match status" value="1"/>
</dbReference>
<dbReference type="GO" id="GO:0015031">
    <property type="term" value="P:protein transport"/>
    <property type="evidence" value="ECO:0007669"/>
    <property type="project" value="UniProtKB-KW"/>
</dbReference>
<keyword evidence="9" id="KW-0175">Coiled coil</keyword>
<keyword evidence="13" id="KW-1185">Reference proteome</keyword>
<evidence type="ECO:0000259" key="10">
    <source>
        <dbReference type="Pfam" id="PF06148"/>
    </source>
</evidence>
<evidence type="ECO:0000256" key="7">
    <source>
        <dbReference type="ARBA" id="ARBA00023136"/>
    </source>
</evidence>
<protein>
    <recommendedName>
        <fullName evidence="3">Conserved oligomeric Golgi complex subunit 2</fullName>
    </recommendedName>
    <alternativeName>
        <fullName evidence="8">Component of oligomeric Golgi complex 2</fullName>
    </alternativeName>
</protein>
<proteinExistence type="inferred from homology"/>
<keyword evidence="4" id="KW-0813">Transport</keyword>
<evidence type="ECO:0000256" key="8">
    <source>
        <dbReference type="ARBA" id="ARBA00031344"/>
    </source>
</evidence>
<dbReference type="Pfam" id="PF12022">
    <property type="entry name" value="COG2_C"/>
    <property type="match status" value="1"/>
</dbReference>